<sequence length="491" mass="54532">MPNVVLITTDQQRFDSLGCNGSSWIHTPALDALAAGGALFRRAYCSNPVCTPSRVSIMTGQLPSRHGSYNIGTAAADCSRFLSTVLTERGYRTHQLGKAHFYPWDVASPETAVPDGTAPFRDFAGFETAELTTGHTDWGVSGHYEAWLAERGVKKGHGMPQLQVCRLTEGDAYQAGDWGMPVSLHSGAWIVDRTEDFLKNRDPARPFYLNIGFQDPHHPLSVPGEWPKIPPEKIPLPKGAADERIGPQKALREGTVEEDWGGPFGMAGNQDTVWKDVSAEAVRTARSYYYSMVELFDSQLGRLVGLLKEYGVFDDTLLIVTSDHGDMLFDHGLGQKGPVAYEEVLKVPLLMSWPGKIRPQTVQEPVSLTDLYPTILDALHIPCPGPCDGLSLMPLLAGGESGKGLCRRGVMAEFKEERDAVRYRCFIAKDWKLVEYQGAGFGELYHLKEDPGEERNLWFDPAYLPVKYELLRQMLEEADRHAFLSDRPCRC</sequence>
<dbReference type="InterPro" id="IPR024607">
    <property type="entry name" value="Sulfatase_CS"/>
</dbReference>
<dbReference type="GO" id="GO:0005737">
    <property type="term" value="C:cytoplasm"/>
    <property type="evidence" value="ECO:0007669"/>
    <property type="project" value="TreeGrafter"/>
</dbReference>
<evidence type="ECO:0000313" key="5">
    <source>
        <dbReference type="EMBL" id="HJB89853.1"/>
    </source>
</evidence>
<comment type="similarity">
    <text evidence="1">Belongs to the sulfatase family.</text>
</comment>
<name>A0A9D2MPK6_9FIRM</name>
<dbReference type="GO" id="GO:0008484">
    <property type="term" value="F:sulfuric ester hydrolase activity"/>
    <property type="evidence" value="ECO:0007669"/>
    <property type="project" value="TreeGrafter"/>
</dbReference>
<evidence type="ECO:0000256" key="2">
    <source>
        <dbReference type="ARBA" id="ARBA00022723"/>
    </source>
</evidence>
<reference evidence="5" key="1">
    <citation type="journal article" date="2021" name="PeerJ">
        <title>Extensive microbial diversity within the chicken gut microbiome revealed by metagenomics and culture.</title>
        <authorList>
            <person name="Gilroy R."/>
            <person name="Ravi A."/>
            <person name="Getino M."/>
            <person name="Pursley I."/>
            <person name="Horton D.L."/>
            <person name="Alikhan N.F."/>
            <person name="Baker D."/>
            <person name="Gharbi K."/>
            <person name="Hall N."/>
            <person name="Watson M."/>
            <person name="Adriaenssens E.M."/>
            <person name="Foster-Nyarko E."/>
            <person name="Jarju S."/>
            <person name="Secka A."/>
            <person name="Antonio M."/>
            <person name="Oren A."/>
            <person name="Chaudhuri R.R."/>
            <person name="La Ragione R."/>
            <person name="Hildebrand F."/>
            <person name="Pallen M.J."/>
        </authorList>
    </citation>
    <scope>NUCLEOTIDE SEQUENCE</scope>
    <source>
        <strain evidence="5">USAMLcec3-2134</strain>
    </source>
</reference>
<dbReference type="GO" id="GO:0046872">
    <property type="term" value="F:metal ion binding"/>
    <property type="evidence" value="ECO:0007669"/>
    <property type="project" value="UniProtKB-KW"/>
</dbReference>
<protein>
    <submittedName>
        <fullName evidence="5">Sulfatase-like hydrolase/transferase</fullName>
    </submittedName>
</protein>
<dbReference type="Gene3D" id="3.40.720.10">
    <property type="entry name" value="Alkaline Phosphatase, subunit A"/>
    <property type="match status" value="1"/>
</dbReference>
<dbReference type="Pfam" id="PF00884">
    <property type="entry name" value="Sulfatase"/>
    <property type="match status" value="1"/>
</dbReference>
<comment type="caution">
    <text evidence="5">The sequence shown here is derived from an EMBL/GenBank/DDBJ whole genome shotgun (WGS) entry which is preliminary data.</text>
</comment>
<dbReference type="EMBL" id="DWXE01000001">
    <property type="protein sequence ID" value="HJB89853.1"/>
    <property type="molecule type" value="Genomic_DNA"/>
</dbReference>
<evidence type="ECO:0000256" key="1">
    <source>
        <dbReference type="ARBA" id="ARBA00008779"/>
    </source>
</evidence>
<dbReference type="PANTHER" id="PTHR45953">
    <property type="entry name" value="IDURONATE 2-SULFATASE"/>
    <property type="match status" value="1"/>
</dbReference>
<dbReference type="InterPro" id="IPR000917">
    <property type="entry name" value="Sulfatase_N"/>
</dbReference>
<organism evidence="5 6">
    <name type="scientific">Candidatus Eisenbergiella merdigallinarum</name>
    <dbReference type="NCBI Taxonomy" id="2838552"/>
    <lineage>
        <taxon>Bacteria</taxon>
        <taxon>Bacillati</taxon>
        <taxon>Bacillota</taxon>
        <taxon>Clostridia</taxon>
        <taxon>Lachnospirales</taxon>
        <taxon>Lachnospiraceae</taxon>
        <taxon>Eisenbergiella</taxon>
    </lineage>
</organism>
<feature type="domain" description="Sulfatase N-terminal" evidence="4">
    <location>
        <begin position="2"/>
        <end position="381"/>
    </location>
</feature>
<evidence type="ECO:0000256" key="3">
    <source>
        <dbReference type="ARBA" id="ARBA00022801"/>
    </source>
</evidence>
<dbReference type="AlphaFoldDB" id="A0A9D2MPK6"/>
<reference evidence="5" key="2">
    <citation type="submission" date="2021-04" db="EMBL/GenBank/DDBJ databases">
        <authorList>
            <person name="Gilroy R."/>
        </authorList>
    </citation>
    <scope>NUCLEOTIDE SEQUENCE</scope>
    <source>
        <strain evidence="5">USAMLcec3-2134</strain>
    </source>
</reference>
<dbReference type="PROSITE" id="PS00523">
    <property type="entry name" value="SULFATASE_1"/>
    <property type="match status" value="1"/>
</dbReference>
<dbReference type="Proteomes" id="UP000886883">
    <property type="component" value="Unassembled WGS sequence"/>
</dbReference>
<dbReference type="InterPro" id="IPR017850">
    <property type="entry name" value="Alkaline_phosphatase_core_sf"/>
</dbReference>
<gene>
    <name evidence="5" type="ORF">H9763_00095</name>
</gene>
<dbReference type="PANTHER" id="PTHR45953:SF1">
    <property type="entry name" value="IDURONATE 2-SULFATASE"/>
    <property type="match status" value="1"/>
</dbReference>
<evidence type="ECO:0000313" key="6">
    <source>
        <dbReference type="Proteomes" id="UP000886883"/>
    </source>
</evidence>
<keyword evidence="2" id="KW-0479">Metal-binding</keyword>
<accession>A0A9D2MPK6</accession>
<proteinExistence type="inferred from homology"/>
<evidence type="ECO:0000259" key="4">
    <source>
        <dbReference type="Pfam" id="PF00884"/>
    </source>
</evidence>
<keyword evidence="3 5" id="KW-0378">Hydrolase</keyword>
<dbReference type="SUPFAM" id="SSF53649">
    <property type="entry name" value="Alkaline phosphatase-like"/>
    <property type="match status" value="1"/>
</dbReference>